<evidence type="ECO:0008006" key="3">
    <source>
        <dbReference type="Google" id="ProtNLM"/>
    </source>
</evidence>
<sequence length="81" mass="9165">MEQELRNHLLALVSAYMGATGRSVSRTGHLAARDAAFFSRLEHGTANFTVRKYDEIVNWFTLAWPDGAAWPDLERRRGQCA</sequence>
<dbReference type="OrthoDB" id="7874425at2"/>
<gene>
    <name evidence="1" type="ORF">GJ654_10190</name>
</gene>
<evidence type="ECO:0000313" key="2">
    <source>
        <dbReference type="Proteomes" id="UP000439113"/>
    </source>
</evidence>
<reference evidence="1 2" key="1">
    <citation type="submission" date="2019-11" db="EMBL/GenBank/DDBJ databases">
        <title>Whole-genome sequence of a Rhodoblastus acidophilus DSM 142.</title>
        <authorList>
            <person name="Kyndt J.A."/>
            <person name="Meyer T.E."/>
        </authorList>
    </citation>
    <scope>NUCLEOTIDE SEQUENCE [LARGE SCALE GENOMIC DNA]</scope>
    <source>
        <strain evidence="1 2">DSM 142</strain>
    </source>
</reference>
<organism evidence="1 2">
    <name type="scientific">Rhodoblastus acidophilus</name>
    <name type="common">Rhodopseudomonas acidophila</name>
    <dbReference type="NCBI Taxonomy" id="1074"/>
    <lineage>
        <taxon>Bacteria</taxon>
        <taxon>Pseudomonadati</taxon>
        <taxon>Pseudomonadota</taxon>
        <taxon>Alphaproteobacteria</taxon>
        <taxon>Hyphomicrobiales</taxon>
        <taxon>Rhodoblastaceae</taxon>
        <taxon>Rhodoblastus</taxon>
    </lineage>
</organism>
<dbReference type="EMBL" id="WNKS01000007">
    <property type="protein sequence ID" value="MTV31362.1"/>
    <property type="molecule type" value="Genomic_DNA"/>
</dbReference>
<accession>A0A6N8DL92</accession>
<evidence type="ECO:0000313" key="1">
    <source>
        <dbReference type="EMBL" id="MTV31362.1"/>
    </source>
</evidence>
<dbReference type="Proteomes" id="UP000439113">
    <property type="component" value="Unassembled WGS sequence"/>
</dbReference>
<comment type="caution">
    <text evidence="1">The sequence shown here is derived from an EMBL/GenBank/DDBJ whole genome shotgun (WGS) entry which is preliminary data.</text>
</comment>
<dbReference type="RefSeq" id="WP_155446049.1">
    <property type="nucleotide sequence ID" value="NZ_JAOQNR010000010.1"/>
</dbReference>
<dbReference type="AlphaFoldDB" id="A0A6N8DL92"/>
<proteinExistence type="predicted"/>
<name>A0A6N8DL92_RHOAC</name>
<protein>
    <recommendedName>
        <fullName evidence="3">Transcriptional regulator</fullName>
    </recommendedName>
</protein>